<dbReference type="OMA" id="YTLGWRG"/>
<evidence type="ECO:0000313" key="3">
    <source>
        <dbReference type="Proteomes" id="UP000594263"/>
    </source>
</evidence>
<keyword evidence="3" id="KW-1185">Reference proteome</keyword>
<keyword evidence="1" id="KW-0472">Membrane</keyword>
<feature type="transmembrane region" description="Helical" evidence="1">
    <location>
        <begin position="45"/>
        <end position="63"/>
    </location>
</feature>
<dbReference type="PANTHER" id="PTHR36703:SF1">
    <property type="entry name" value="TRIACYLGLYCEROL LIPASE-LIKE PROTEIN"/>
    <property type="match status" value="1"/>
</dbReference>
<reference evidence="2" key="1">
    <citation type="submission" date="2021-01" db="UniProtKB">
        <authorList>
            <consortium name="EnsemblPlants"/>
        </authorList>
    </citation>
    <scope>IDENTIFICATION</scope>
</reference>
<dbReference type="AlphaFoldDB" id="A0A7N0RJW3"/>
<accession>A0A7N0RJW3</accession>
<protein>
    <submittedName>
        <fullName evidence="2">Uncharacterized protein</fullName>
    </submittedName>
</protein>
<organism evidence="2 3">
    <name type="scientific">Kalanchoe fedtschenkoi</name>
    <name type="common">Lavender scallops</name>
    <name type="synonym">South American air plant</name>
    <dbReference type="NCBI Taxonomy" id="63787"/>
    <lineage>
        <taxon>Eukaryota</taxon>
        <taxon>Viridiplantae</taxon>
        <taxon>Streptophyta</taxon>
        <taxon>Embryophyta</taxon>
        <taxon>Tracheophyta</taxon>
        <taxon>Spermatophyta</taxon>
        <taxon>Magnoliopsida</taxon>
        <taxon>eudicotyledons</taxon>
        <taxon>Gunneridae</taxon>
        <taxon>Pentapetalae</taxon>
        <taxon>Saxifragales</taxon>
        <taxon>Crassulaceae</taxon>
        <taxon>Kalanchoe</taxon>
    </lineage>
</organism>
<feature type="transmembrane region" description="Helical" evidence="1">
    <location>
        <begin position="163"/>
        <end position="187"/>
    </location>
</feature>
<dbReference type="EnsemblPlants" id="Kaladp0011s1083.1.v1.1">
    <property type="protein sequence ID" value="Kaladp0011s1083.1.v1.1"/>
    <property type="gene ID" value="Kaladp0011s1083.v1.1"/>
</dbReference>
<evidence type="ECO:0000256" key="1">
    <source>
        <dbReference type="SAM" id="Phobius"/>
    </source>
</evidence>
<dbReference type="Proteomes" id="UP000594263">
    <property type="component" value="Unplaced"/>
</dbReference>
<keyword evidence="1" id="KW-1133">Transmembrane helix</keyword>
<dbReference type="Gramene" id="Kaladp0011s1083.1.v1.1">
    <property type="protein sequence ID" value="Kaladp0011s1083.1.v1.1"/>
    <property type="gene ID" value="Kaladp0011s1083.v1.1"/>
</dbReference>
<evidence type="ECO:0000313" key="2">
    <source>
        <dbReference type="EnsemblPlants" id="Kaladp0011s1083.1.v1.1"/>
    </source>
</evidence>
<proteinExistence type="predicted"/>
<dbReference type="PANTHER" id="PTHR36703">
    <property type="entry name" value="TRIACYLGLYCEROL LIPASE-LIKE PROTEIN"/>
    <property type="match status" value="1"/>
</dbReference>
<feature type="transmembrane region" description="Helical" evidence="1">
    <location>
        <begin position="105"/>
        <end position="126"/>
    </location>
</feature>
<name>A0A7N0RJW3_KALFE</name>
<sequence>MQRLRSSGMLAFMPARILKKQATNAWSSVQDTFYSTKDVFERHRVIFTVSTSIASVATAWAGYSIRVYHQSRVENRLDSIEQALKEHAQLGKTEIKKMVNSGSTAASLATAGTTFLVGYGLGWRGGRWQARRQFRREQMKLLGQLKPKRWQLLAGIKPKGLQLLAVSWLVAVSSNTVFAVLLADIGFDAGISSSRT</sequence>
<keyword evidence="1" id="KW-0812">Transmembrane</keyword>